<keyword evidence="2" id="KW-1185">Reference proteome</keyword>
<gene>
    <name evidence="1" type="ORF">MYCIT1_LOCUS15646</name>
</gene>
<comment type="caution">
    <text evidence="1">The sequence shown here is derived from an EMBL/GenBank/DDBJ whole genome shotgun (WGS) entry which is preliminary data.</text>
</comment>
<dbReference type="Proteomes" id="UP001295794">
    <property type="component" value="Unassembled WGS sequence"/>
</dbReference>
<organism evidence="1 2">
    <name type="scientific">Mycena citricolor</name>
    <dbReference type="NCBI Taxonomy" id="2018698"/>
    <lineage>
        <taxon>Eukaryota</taxon>
        <taxon>Fungi</taxon>
        <taxon>Dikarya</taxon>
        <taxon>Basidiomycota</taxon>
        <taxon>Agaricomycotina</taxon>
        <taxon>Agaricomycetes</taxon>
        <taxon>Agaricomycetidae</taxon>
        <taxon>Agaricales</taxon>
        <taxon>Marasmiineae</taxon>
        <taxon>Mycenaceae</taxon>
        <taxon>Mycena</taxon>
    </lineage>
</organism>
<protein>
    <submittedName>
        <fullName evidence="1">Uncharacterized protein</fullName>
    </submittedName>
</protein>
<reference evidence="1" key="1">
    <citation type="submission" date="2023-11" db="EMBL/GenBank/DDBJ databases">
        <authorList>
            <person name="De Vega J J."/>
            <person name="De Vega J J."/>
        </authorList>
    </citation>
    <scope>NUCLEOTIDE SEQUENCE</scope>
</reference>
<evidence type="ECO:0000313" key="2">
    <source>
        <dbReference type="Proteomes" id="UP001295794"/>
    </source>
</evidence>
<sequence length="78" mass="8890">MLANTFNRQSRTYNLRMQKCIHMYDSVSMAHVLQKFYNRVVMCSHPQAHRPAVAVKMHSQAPDPSLAAVHKSFHAPVA</sequence>
<proteinExistence type="predicted"/>
<name>A0AAD2Q352_9AGAR</name>
<dbReference type="EMBL" id="CAVNYO010000169">
    <property type="protein sequence ID" value="CAK5270880.1"/>
    <property type="molecule type" value="Genomic_DNA"/>
</dbReference>
<accession>A0AAD2Q352</accession>
<dbReference type="AlphaFoldDB" id="A0AAD2Q352"/>
<evidence type="ECO:0000313" key="1">
    <source>
        <dbReference type="EMBL" id="CAK5270880.1"/>
    </source>
</evidence>